<feature type="region of interest" description="Disordered" evidence="8">
    <location>
        <begin position="67"/>
        <end position="90"/>
    </location>
</feature>
<reference evidence="10 11" key="1">
    <citation type="submission" date="2024-03" db="EMBL/GenBank/DDBJ databases">
        <title>High-quality draft genome sequencing of Tistrella sp. BH-R2-4.</title>
        <authorList>
            <person name="Dong C."/>
        </authorList>
    </citation>
    <scope>NUCLEOTIDE SEQUENCE [LARGE SCALE GENOMIC DNA]</scope>
    <source>
        <strain evidence="10 11">BH-R2-4</strain>
    </source>
</reference>
<evidence type="ECO:0000256" key="6">
    <source>
        <dbReference type="ARBA" id="ARBA00023136"/>
    </source>
</evidence>
<keyword evidence="4" id="KW-1134">Transmembrane beta strand</keyword>
<dbReference type="RefSeq" id="WP_345937087.1">
    <property type="nucleotide sequence ID" value="NZ_JBBKTW010000003.1"/>
</dbReference>
<comment type="caution">
    <text evidence="10">The sequence shown here is derived from an EMBL/GenBank/DDBJ whole genome shotgun (WGS) entry which is preliminary data.</text>
</comment>
<keyword evidence="11" id="KW-1185">Reference proteome</keyword>
<proteinExistence type="inferred from homology"/>
<evidence type="ECO:0000256" key="7">
    <source>
        <dbReference type="ARBA" id="ARBA00023237"/>
    </source>
</evidence>
<dbReference type="Pfam" id="PF02321">
    <property type="entry name" value="OEP"/>
    <property type="match status" value="2"/>
</dbReference>
<dbReference type="InterPro" id="IPR003423">
    <property type="entry name" value="OMP_efflux"/>
</dbReference>
<feature type="signal peptide" evidence="9">
    <location>
        <begin position="1"/>
        <end position="24"/>
    </location>
</feature>
<keyword evidence="7" id="KW-0998">Cell outer membrane</keyword>
<dbReference type="Gene3D" id="1.20.1600.10">
    <property type="entry name" value="Outer membrane efflux proteins (OEP)"/>
    <property type="match status" value="1"/>
</dbReference>
<feature type="compositionally biased region" description="Polar residues" evidence="8">
    <location>
        <begin position="67"/>
        <end position="80"/>
    </location>
</feature>
<accession>A0ABU9YHD2</accession>
<evidence type="ECO:0000256" key="1">
    <source>
        <dbReference type="ARBA" id="ARBA00004442"/>
    </source>
</evidence>
<keyword evidence="3" id="KW-0813">Transport</keyword>
<dbReference type="SUPFAM" id="SSF56954">
    <property type="entry name" value="Outer membrane efflux proteins (OEP)"/>
    <property type="match status" value="1"/>
</dbReference>
<evidence type="ECO:0000256" key="3">
    <source>
        <dbReference type="ARBA" id="ARBA00022448"/>
    </source>
</evidence>
<dbReference type="EMBL" id="JBBKTW010000003">
    <property type="protein sequence ID" value="MEN2988207.1"/>
    <property type="molecule type" value="Genomic_DNA"/>
</dbReference>
<dbReference type="InterPro" id="IPR010130">
    <property type="entry name" value="T1SS_OMP_TolC"/>
</dbReference>
<organism evidence="10 11">
    <name type="scientific">Tistrella arctica</name>
    <dbReference type="NCBI Taxonomy" id="3133430"/>
    <lineage>
        <taxon>Bacteria</taxon>
        <taxon>Pseudomonadati</taxon>
        <taxon>Pseudomonadota</taxon>
        <taxon>Alphaproteobacteria</taxon>
        <taxon>Geminicoccales</taxon>
        <taxon>Geminicoccaceae</taxon>
        <taxon>Tistrella</taxon>
    </lineage>
</organism>
<evidence type="ECO:0000313" key="11">
    <source>
        <dbReference type="Proteomes" id="UP001413721"/>
    </source>
</evidence>
<evidence type="ECO:0000256" key="8">
    <source>
        <dbReference type="SAM" id="MobiDB-lite"/>
    </source>
</evidence>
<evidence type="ECO:0000256" key="4">
    <source>
        <dbReference type="ARBA" id="ARBA00022452"/>
    </source>
</evidence>
<dbReference type="PANTHER" id="PTHR30026">
    <property type="entry name" value="OUTER MEMBRANE PROTEIN TOLC"/>
    <property type="match status" value="1"/>
</dbReference>
<evidence type="ECO:0000256" key="5">
    <source>
        <dbReference type="ARBA" id="ARBA00022692"/>
    </source>
</evidence>
<dbReference type="InterPro" id="IPR051906">
    <property type="entry name" value="TolC-like"/>
</dbReference>
<name>A0ABU9YHD2_9PROT</name>
<keyword evidence="5" id="KW-0812">Transmembrane</keyword>
<feature type="chain" id="PRO_5046592282" evidence="9">
    <location>
        <begin position="25"/>
        <end position="448"/>
    </location>
</feature>
<comment type="similarity">
    <text evidence="2">Belongs to the outer membrane factor (OMF) (TC 1.B.17) family.</text>
</comment>
<evidence type="ECO:0000313" key="10">
    <source>
        <dbReference type="EMBL" id="MEN2988207.1"/>
    </source>
</evidence>
<sequence length="448" mass="48479">MRRSILAAVLAAGTMLATPLAAMAETLQDALVASYVTNPRIDAARAQLRAVDENVPTALAGRRPQAQVQGSTGRAWTSVENSKDYGTDPRSVTLQVTQPVWTGGRVDAQLGQAEAQVMATREQVRSIEQDVLREAATAYGDVYRDRSVVELNVNNIKVLERQLQATRDRFEVGEVTRTDVAQAEARLALAQADLTRARGALASSEATYMRVVGQAPEVLEVPRAFPDLPMSRPDAIARARDDNPSVRSARFTVEVAEQQVQSAQATRMPQVSLVGSHQRERDSSYALDRTEDSRVVAQLTVPLYQGGSEFSGIRQAKETRAQRRGELMTAERQAVEGATAAWETLQSARASIVSIDAAVRAADIALEGVREEAAVGARTTLDVLDAEQELFQARVNLVGAQRDVIVAGFQLAAAIGALDIAAVSATTPVYDPQDNYRKVRDAWWGTGD</sequence>
<feature type="region of interest" description="Disordered" evidence="8">
    <location>
        <begin position="261"/>
        <end position="287"/>
    </location>
</feature>
<dbReference type="Proteomes" id="UP001413721">
    <property type="component" value="Unassembled WGS sequence"/>
</dbReference>
<evidence type="ECO:0000256" key="2">
    <source>
        <dbReference type="ARBA" id="ARBA00007613"/>
    </source>
</evidence>
<comment type="subcellular location">
    <subcellularLocation>
        <location evidence="1">Cell outer membrane</location>
    </subcellularLocation>
</comment>
<dbReference type="PANTHER" id="PTHR30026:SF22">
    <property type="entry name" value="OUTER MEMBRANE EFFLUX PROTEIN"/>
    <property type="match status" value="1"/>
</dbReference>
<gene>
    <name evidence="10" type="ORF">WG926_07810</name>
</gene>
<feature type="compositionally biased region" description="Basic and acidic residues" evidence="8">
    <location>
        <begin position="277"/>
        <end position="287"/>
    </location>
</feature>
<protein>
    <submittedName>
        <fullName evidence="10">TolC family outer membrane protein</fullName>
    </submittedName>
</protein>
<evidence type="ECO:0000256" key="9">
    <source>
        <dbReference type="SAM" id="SignalP"/>
    </source>
</evidence>
<keyword evidence="6" id="KW-0472">Membrane</keyword>
<keyword evidence="9" id="KW-0732">Signal</keyword>
<dbReference type="NCBIfam" id="TIGR01844">
    <property type="entry name" value="type_I_sec_TolC"/>
    <property type="match status" value="1"/>
</dbReference>